<evidence type="ECO:0000313" key="3">
    <source>
        <dbReference type="Proteomes" id="UP000182412"/>
    </source>
</evidence>
<sequence>MMGMNVMDIQDFVEFLITAIEIVAIVILISLGNRRHWPLLCLDNKLDRQSFIFRVLPFFVFLLSGLKIGNAELFLMIFPFLIVLKGIMFAAIIQRGNKTQMKSLTVEMMLGAAVVAELLDLVDAKIYLLICIRLLFAKDKASDRHNVITA</sequence>
<dbReference type="Proteomes" id="UP000182412">
    <property type="component" value="Unassembled WGS sequence"/>
</dbReference>
<dbReference type="EMBL" id="FNJQ01000007">
    <property type="protein sequence ID" value="SDP14862.1"/>
    <property type="molecule type" value="Genomic_DNA"/>
</dbReference>
<feature type="transmembrane region" description="Helical" evidence="1">
    <location>
        <begin position="74"/>
        <end position="93"/>
    </location>
</feature>
<feature type="transmembrane region" description="Helical" evidence="1">
    <location>
        <begin position="51"/>
        <end position="68"/>
    </location>
</feature>
<keyword evidence="1" id="KW-0472">Membrane</keyword>
<keyword evidence="1" id="KW-0812">Transmembrane</keyword>
<evidence type="ECO:0000313" key="2">
    <source>
        <dbReference type="EMBL" id="SDP14862.1"/>
    </source>
</evidence>
<keyword evidence="1" id="KW-1133">Transmembrane helix</keyword>
<dbReference type="AlphaFoldDB" id="A0A1H0QBW8"/>
<reference evidence="2 3" key="1">
    <citation type="submission" date="2016-10" db="EMBL/GenBank/DDBJ databases">
        <authorList>
            <person name="de Groot N.N."/>
        </authorList>
    </citation>
    <scope>NUCLEOTIDE SEQUENCE [LARGE SCALE GENOMIC DNA]</scope>
    <source>
        <strain evidence="2 3">S137</strain>
    </source>
</reference>
<feature type="transmembrane region" description="Helical" evidence="1">
    <location>
        <begin position="12"/>
        <end position="31"/>
    </location>
</feature>
<gene>
    <name evidence="2" type="ORF">SAMN05216366_10788</name>
</gene>
<accession>A0A1H0QBW8</accession>
<organism evidence="2 3">
    <name type="scientific">Selenomonas ruminantium</name>
    <dbReference type="NCBI Taxonomy" id="971"/>
    <lineage>
        <taxon>Bacteria</taxon>
        <taxon>Bacillati</taxon>
        <taxon>Bacillota</taxon>
        <taxon>Negativicutes</taxon>
        <taxon>Selenomonadales</taxon>
        <taxon>Selenomonadaceae</taxon>
        <taxon>Selenomonas</taxon>
    </lineage>
</organism>
<proteinExistence type="predicted"/>
<protein>
    <submittedName>
        <fullName evidence="2">Uncharacterized protein</fullName>
    </submittedName>
</protein>
<evidence type="ECO:0000256" key="1">
    <source>
        <dbReference type="SAM" id="Phobius"/>
    </source>
</evidence>
<name>A0A1H0QBW8_SELRU</name>